<evidence type="ECO:0000313" key="5">
    <source>
        <dbReference type="Proteomes" id="UP000192907"/>
    </source>
</evidence>
<organism evidence="4 5">
    <name type="scientific">Pseudobacteriovorax antillogorgiicola</name>
    <dbReference type="NCBI Taxonomy" id="1513793"/>
    <lineage>
        <taxon>Bacteria</taxon>
        <taxon>Pseudomonadati</taxon>
        <taxon>Bdellovibrionota</taxon>
        <taxon>Oligoflexia</taxon>
        <taxon>Oligoflexales</taxon>
        <taxon>Pseudobacteriovoracaceae</taxon>
        <taxon>Pseudobacteriovorax</taxon>
    </lineage>
</organism>
<dbReference type="EMBL" id="FWZT01000028">
    <property type="protein sequence ID" value="SMF74706.1"/>
    <property type="molecule type" value="Genomic_DNA"/>
</dbReference>
<keyword evidence="1" id="KW-0812">Transmembrane</keyword>
<dbReference type="Pfam" id="PF07696">
    <property type="entry name" value="7TMR-DISMED2"/>
    <property type="match status" value="1"/>
</dbReference>
<dbReference type="OrthoDB" id="5289013at2"/>
<name>A0A1Y6CLS5_9BACT</name>
<evidence type="ECO:0000256" key="1">
    <source>
        <dbReference type="SAM" id="Phobius"/>
    </source>
</evidence>
<keyword evidence="1" id="KW-0472">Membrane</keyword>
<proteinExistence type="predicted"/>
<reference evidence="5" key="1">
    <citation type="submission" date="2017-04" db="EMBL/GenBank/DDBJ databases">
        <authorList>
            <person name="Varghese N."/>
            <person name="Submissions S."/>
        </authorList>
    </citation>
    <scope>NUCLEOTIDE SEQUENCE [LARGE SCALE GENOMIC DNA]</scope>
    <source>
        <strain evidence="5">RKEM611</strain>
    </source>
</reference>
<dbReference type="RefSeq" id="WP_132324656.1">
    <property type="nucleotide sequence ID" value="NZ_FWZT01000028.1"/>
</dbReference>
<gene>
    <name evidence="4" type="ORF">SAMN06296036_12865</name>
</gene>
<keyword evidence="5" id="KW-1185">Reference proteome</keyword>
<dbReference type="InterPro" id="IPR011623">
    <property type="entry name" value="7TMR_DISM_rcpt_extracell_dom1"/>
</dbReference>
<evidence type="ECO:0000259" key="2">
    <source>
        <dbReference type="Pfam" id="PF07695"/>
    </source>
</evidence>
<feature type="domain" description="7TM-DISM receptor extracellular" evidence="2">
    <location>
        <begin position="180"/>
        <end position="266"/>
    </location>
</feature>
<dbReference type="InterPro" id="IPR011622">
    <property type="entry name" value="7TMR_DISM_rcpt_extracell_dom2"/>
</dbReference>
<evidence type="ECO:0000313" key="4">
    <source>
        <dbReference type="EMBL" id="SMF74706.1"/>
    </source>
</evidence>
<keyword evidence="1" id="KW-1133">Transmembrane helix</keyword>
<feature type="transmembrane region" description="Helical" evidence="1">
    <location>
        <begin position="246"/>
        <end position="262"/>
    </location>
</feature>
<dbReference type="Proteomes" id="UP000192907">
    <property type="component" value="Unassembled WGS sequence"/>
</dbReference>
<sequence>MKYLFPSFIIYWAIAGIAGANPQLLDVDRGEDFYRLGHYLEILEDSSGALSFEEVKSAKTWRQSRQSQHAFGQTESTFWLRFKVSGSKHPRNMMLVTRKGFINETDYFVQRGDGSYHTIEIRNSRMSEMNGVDYRFPVINIPIQSQERTHYIRLRRTIALHATLDLWEPRAFMNFALAELFLMGGFYGTVFVMVLYNFLIYLNLREPYYLQYIGYVAALGIFQAWYDEVLFQYTSIRESNPLPSLIMGHACLWFSLFARSFLRLPELLWTRYLSRIRSHPTTC</sequence>
<feature type="domain" description="7TM-DISM receptor extracellular" evidence="3">
    <location>
        <begin position="37"/>
        <end position="168"/>
    </location>
</feature>
<feature type="transmembrane region" description="Helical" evidence="1">
    <location>
        <begin position="209"/>
        <end position="226"/>
    </location>
</feature>
<dbReference type="Gene3D" id="2.60.40.2380">
    <property type="match status" value="1"/>
</dbReference>
<dbReference type="AlphaFoldDB" id="A0A1Y6CLS5"/>
<accession>A0A1Y6CLS5</accession>
<dbReference type="Pfam" id="PF07695">
    <property type="entry name" value="7TMR-DISM_7TM"/>
    <property type="match status" value="1"/>
</dbReference>
<evidence type="ECO:0000259" key="3">
    <source>
        <dbReference type="Pfam" id="PF07696"/>
    </source>
</evidence>
<dbReference type="STRING" id="1513793.SAMN06296036_12865"/>
<feature type="transmembrane region" description="Helical" evidence="1">
    <location>
        <begin position="180"/>
        <end position="202"/>
    </location>
</feature>
<protein>
    <submittedName>
        <fullName evidence="4">7TM diverse intracellular signalling</fullName>
    </submittedName>
</protein>